<comment type="caution">
    <text evidence="15">The sequence shown here is derived from an EMBL/GenBank/DDBJ whole genome shotgun (WGS) entry which is preliminary data.</text>
</comment>
<comment type="pathway">
    <text evidence="3">Pyrimidine metabolism; UMP biosynthesis via de novo pathway; orotate from (S)-dihydroorotate (NAD(+) route): step 1/1.</text>
</comment>
<comment type="cofactor">
    <cofactor evidence="1">
        <name>FMN</name>
        <dbReference type="ChEBI" id="CHEBI:58210"/>
    </cofactor>
</comment>
<dbReference type="GO" id="GO:0002058">
    <property type="term" value="F:uracil binding"/>
    <property type="evidence" value="ECO:0007669"/>
    <property type="project" value="TreeGrafter"/>
</dbReference>
<dbReference type="GO" id="GO:0044205">
    <property type="term" value="P:'de novo' UMP biosynthetic process"/>
    <property type="evidence" value="ECO:0007669"/>
    <property type="project" value="UniProtKB-UniPathway"/>
</dbReference>
<name>A0A133U7Q9_9EURY</name>
<evidence type="ECO:0000256" key="11">
    <source>
        <dbReference type="ARBA" id="ARBA00032046"/>
    </source>
</evidence>
<dbReference type="Pfam" id="PF13237">
    <property type="entry name" value="Fer4_10"/>
    <property type="match status" value="1"/>
</dbReference>
<protein>
    <recommendedName>
        <fullName evidence="7">Dihydroorotate dehydrogenase B (NAD(+)), catalytic subunit</fullName>
        <ecNumber evidence="6">1.3.1.14</ecNumber>
    </recommendedName>
    <alternativeName>
        <fullName evidence="9">Dihydroorotate oxidase B</fullName>
    </alternativeName>
    <alternativeName>
        <fullName evidence="12">Dihydrothymine dehydrogenase</fullName>
    </alternativeName>
    <alternativeName>
        <fullName evidence="10">Dihydrouracil dehydrogenase</fullName>
    </alternativeName>
    <alternativeName>
        <fullName evidence="11">Orotate reductase (NADH)</fullName>
    </alternativeName>
</protein>
<dbReference type="PROSITE" id="PS00912">
    <property type="entry name" value="DHODEHASE_2"/>
    <property type="match status" value="1"/>
</dbReference>
<dbReference type="InterPro" id="IPR023359">
    <property type="entry name" value="Dihydro_DH_chainA_dom2"/>
</dbReference>
<evidence type="ECO:0000256" key="13">
    <source>
        <dbReference type="ARBA" id="ARBA00048996"/>
    </source>
</evidence>
<evidence type="ECO:0000256" key="10">
    <source>
        <dbReference type="ARBA" id="ARBA00030119"/>
    </source>
</evidence>
<dbReference type="InterPro" id="IPR017896">
    <property type="entry name" value="4Fe4S_Fe-S-bd"/>
</dbReference>
<gene>
    <name evidence="15" type="ORF">AKJ57_04365</name>
</gene>
<reference evidence="15 16" key="1">
    <citation type="journal article" date="2016" name="Sci. Rep.">
        <title>Metabolic traits of an uncultured archaeal lineage -MSBL1- from brine pools of the Red Sea.</title>
        <authorList>
            <person name="Mwirichia R."/>
            <person name="Alam I."/>
            <person name="Rashid M."/>
            <person name="Vinu M."/>
            <person name="Ba-Alawi W."/>
            <person name="Anthony Kamau A."/>
            <person name="Kamanda Ngugi D."/>
            <person name="Goker M."/>
            <person name="Klenk H.P."/>
            <person name="Bajic V."/>
            <person name="Stingl U."/>
        </authorList>
    </citation>
    <scope>NUCLEOTIDE SEQUENCE [LARGE SCALE GENOMIC DNA]</scope>
    <source>
        <strain evidence="15">SCGC-AAA259A05</strain>
    </source>
</reference>
<dbReference type="GO" id="GO:0006210">
    <property type="term" value="P:thymine catabolic process"/>
    <property type="evidence" value="ECO:0007669"/>
    <property type="project" value="TreeGrafter"/>
</dbReference>
<dbReference type="GO" id="GO:0006207">
    <property type="term" value="P:'de novo' pyrimidine nucleobase biosynthetic process"/>
    <property type="evidence" value="ECO:0007669"/>
    <property type="project" value="InterPro"/>
</dbReference>
<dbReference type="Proteomes" id="UP000070163">
    <property type="component" value="Unassembled WGS sequence"/>
</dbReference>
<evidence type="ECO:0000256" key="8">
    <source>
        <dbReference type="ARBA" id="ARBA00023002"/>
    </source>
</evidence>
<dbReference type="GO" id="GO:0004589">
    <property type="term" value="F:dihydroorotate dehydrogenase (NAD+) activity"/>
    <property type="evidence" value="ECO:0007669"/>
    <property type="project" value="UniProtKB-EC"/>
</dbReference>
<dbReference type="GO" id="GO:0005737">
    <property type="term" value="C:cytoplasm"/>
    <property type="evidence" value="ECO:0007669"/>
    <property type="project" value="InterPro"/>
</dbReference>
<dbReference type="AlphaFoldDB" id="A0A133U7Q9"/>
<dbReference type="SUPFAM" id="SSF51395">
    <property type="entry name" value="FMN-linked oxidoreductases"/>
    <property type="match status" value="1"/>
</dbReference>
<evidence type="ECO:0000256" key="2">
    <source>
        <dbReference type="ARBA" id="ARBA00003616"/>
    </source>
</evidence>
<evidence type="ECO:0000313" key="16">
    <source>
        <dbReference type="Proteomes" id="UP000070163"/>
    </source>
</evidence>
<dbReference type="Pfam" id="PF01180">
    <property type="entry name" value="DHO_dh"/>
    <property type="match status" value="1"/>
</dbReference>
<evidence type="ECO:0000313" key="15">
    <source>
        <dbReference type="EMBL" id="KXA90209.1"/>
    </source>
</evidence>
<proteinExistence type="inferred from homology"/>
<evidence type="ECO:0000256" key="4">
    <source>
        <dbReference type="ARBA" id="ARBA00010804"/>
    </source>
</evidence>
<feature type="domain" description="4Fe-4S ferredoxin-type" evidence="14">
    <location>
        <begin position="307"/>
        <end position="333"/>
    </location>
</feature>
<dbReference type="PANTHER" id="PTHR43073:SF2">
    <property type="entry name" value="DIHYDROPYRIMIDINE DEHYDROGENASE [NADP(+)]"/>
    <property type="match status" value="1"/>
</dbReference>
<evidence type="ECO:0000256" key="6">
    <source>
        <dbReference type="ARBA" id="ARBA00012061"/>
    </source>
</evidence>
<comment type="catalytic activity">
    <reaction evidence="13">
        <text>(S)-dihydroorotate + NAD(+) = orotate + NADH + H(+)</text>
        <dbReference type="Rhea" id="RHEA:13513"/>
        <dbReference type="ChEBI" id="CHEBI:15378"/>
        <dbReference type="ChEBI" id="CHEBI:30839"/>
        <dbReference type="ChEBI" id="CHEBI:30864"/>
        <dbReference type="ChEBI" id="CHEBI:57540"/>
        <dbReference type="ChEBI" id="CHEBI:57945"/>
        <dbReference type="EC" id="1.3.1.14"/>
    </reaction>
</comment>
<dbReference type="PROSITE" id="PS00198">
    <property type="entry name" value="4FE4S_FER_1"/>
    <property type="match status" value="2"/>
</dbReference>
<dbReference type="PROSITE" id="PS51379">
    <property type="entry name" value="4FE4S_FER_2"/>
    <property type="match status" value="2"/>
</dbReference>
<comment type="similarity">
    <text evidence="4">Belongs to the dihydropyrimidine dehydrogenase family.</text>
</comment>
<comment type="function">
    <text evidence="2">Catalyzes the conversion of dihydroorotate to orotate with NAD(+) as electron acceptor.</text>
</comment>
<dbReference type="InterPro" id="IPR001295">
    <property type="entry name" value="Dihydroorotate_DH_CS"/>
</dbReference>
<evidence type="ECO:0000256" key="12">
    <source>
        <dbReference type="ARBA" id="ARBA00032722"/>
    </source>
</evidence>
<evidence type="ECO:0000256" key="1">
    <source>
        <dbReference type="ARBA" id="ARBA00001917"/>
    </source>
</evidence>
<dbReference type="GO" id="GO:0050661">
    <property type="term" value="F:NADP binding"/>
    <property type="evidence" value="ECO:0007669"/>
    <property type="project" value="TreeGrafter"/>
</dbReference>
<keyword evidence="16" id="KW-1185">Reference proteome</keyword>
<organism evidence="15 16">
    <name type="scientific">candidate division MSBL1 archaeon SCGC-AAA259A05</name>
    <dbReference type="NCBI Taxonomy" id="1698259"/>
    <lineage>
        <taxon>Archaea</taxon>
        <taxon>Methanobacteriati</taxon>
        <taxon>Methanobacteriota</taxon>
        <taxon>candidate division MSBL1</taxon>
    </lineage>
</organism>
<dbReference type="GO" id="GO:0006212">
    <property type="term" value="P:uracil catabolic process"/>
    <property type="evidence" value="ECO:0007669"/>
    <property type="project" value="TreeGrafter"/>
</dbReference>
<keyword evidence="8" id="KW-0560">Oxidoreductase</keyword>
<sequence>MANLSTEIAGVKLRNPIMPAPGPTVRDGDSLVEIANSGAGGLVAKTVSLEPAEVPRPNLAKIGDSLINAEMWSEIPLEQWIKEEYPKAKETGLPLIASIGYTPEEVGKLASRITEVGIDALEISTNRLDHDSSLLAEVVESAKSEGCVPVFVKLSPQLGDIADYAEVAEGAGADGIVAIDAVGPSLTIEINTERPVMGSEKGYGWLSGPAIKPIAVRCVADIAKAVDIPVIGVGGIKDEQDVAEFLMAGASAVQICTAAIIRGNKIFGLIADDLNRFMNARGYDSIEDICGAALKNLPEEQIRTSAKQPDILTSECTGCGLCMKHCPPDAITIIGGKARIESTACTGCGLCVSVCPVGALRF</sequence>
<dbReference type="InterPro" id="IPR005720">
    <property type="entry name" value="Dihydroorotate_DH_cat"/>
</dbReference>
<dbReference type="Gene3D" id="3.20.20.70">
    <property type="entry name" value="Aldolase class I"/>
    <property type="match status" value="1"/>
</dbReference>
<dbReference type="SUPFAM" id="SSF54862">
    <property type="entry name" value="4Fe-4S ferredoxins"/>
    <property type="match status" value="1"/>
</dbReference>
<dbReference type="PANTHER" id="PTHR43073">
    <property type="entry name" value="DIHYDROPYRIMIDINE DEHYDROGENASE [NADP(+)]"/>
    <property type="match status" value="1"/>
</dbReference>
<evidence type="ECO:0000259" key="14">
    <source>
        <dbReference type="PROSITE" id="PS51379"/>
    </source>
</evidence>
<comment type="subunit">
    <text evidence="5">Heterotetramer of 2 PyrK and 2 PyrD type B subunits.</text>
</comment>
<dbReference type="PATRIC" id="fig|1698259.3.peg.1188"/>
<dbReference type="UniPathway" id="UPA00070"/>
<dbReference type="Gene3D" id="3.30.70.20">
    <property type="match status" value="2"/>
</dbReference>
<accession>A0A133U7Q9</accession>
<evidence type="ECO:0000256" key="9">
    <source>
        <dbReference type="ARBA" id="ARBA00029718"/>
    </source>
</evidence>
<dbReference type="InterPro" id="IPR013785">
    <property type="entry name" value="Aldolase_TIM"/>
</dbReference>
<dbReference type="EC" id="1.3.1.14" evidence="6"/>
<evidence type="ECO:0000256" key="7">
    <source>
        <dbReference type="ARBA" id="ARBA00018101"/>
    </source>
</evidence>
<dbReference type="InterPro" id="IPR017900">
    <property type="entry name" value="4Fe4S_Fe_S_CS"/>
</dbReference>
<dbReference type="EMBL" id="LHXJ01000052">
    <property type="protein sequence ID" value="KXA90209.1"/>
    <property type="molecule type" value="Genomic_DNA"/>
</dbReference>
<dbReference type="Gene3D" id="2.30.26.10">
    <property type="entry name" value="Dihydroorotate Dehydrogenase A, chain A, domain 2"/>
    <property type="match status" value="1"/>
</dbReference>
<evidence type="ECO:0000256" key="5">
    <source>
        <dbReference type="ARBA" id="ARBA00011669"/>
    </source>
</evidence>
<evidence type="ECO:0000256" key="3">
    <source>
        <dbReference type="ARBA" id="ARBA00004715"/>
    </source>
</evidence>
<feature type="domain" description="4Fe-4S ferredoxin-type" evidence="14">
    <location>
        <begin position="336"/>
        <end position="362"/>
    </location>
</feature>